<accession>A0A931DYL9</accession>
<sequence>MTTSAIISWFLVIVVATAAITTIVTAAVKPSNRFMSILNAVIVPLLTLVFSYFISWYSEVPYWVWPVLVLLATAATALSIYRVIHQPEKKTPRPTERNKHPRATKKKRTSRNAHTEPTATTAPASAAPATPTRATPTTDSFAAVPQTGDALPSTAPADSQTTEYYVDSAPVSQPEPVYYTDDQTTAPATDEFPANYRVEPGAPDHIDPPANPPTVR</sequence>
<dbReference type="AlphaFoldDB" id="A0A931DYL9"/>
<feature type="compositionally biased region" description="Low complexity" evidence="1">
    <location>
        <begin position="115"/>
        <end position="138"/>
    </location>
</feature>
<feature type="compositionally biased region" description="Basic and acidic residues" evidence="1">
    <location>
        <begin position="89"/>
        <end position="98"/>
    </location>
</feature>
<keyword evidence="2" id="KW-0472">Membrane</keyword>
<keyword evidence="2" id="KW-0812">Transmembrane</keyword>
<name>A0A931DYL9_9CORY</name>
<feature type="transmembrane region" description="Helical" evidence="2">
    <location>
        <begin position="37"/>
        <end position="57"/>
    </location>
</feature>
<evidence type="ECO:0000256" key="1">
    <source>
        <dbReference type="SAM" id="MobiDB-lite"/>
    </source>
</evidence>
<organism evidence="3 4">
    <name type="scientific">Corynebacterium aquatimens</name>
    <dbReference type="NCBI Taxonomy" id="1190508"/>
    <lineage>
        <taxon>Bacteria</taxon>
        <taxon>Bacillati</taxon>
        <taxon>Actinomycetota</taxon>
        <taxon>Actinomycetes</taxon>
        <taxon>Mycobacteriales</taxon>
        <taxon>Corynebacteriaceae</taxon>
        <taxon>Corynebacterium</taxon>
    </lineage>
</organism>
<dbReference type="EMBL" id="JADOUE010000001">
    <property type="protein sequence ID" value="MBG6121414.1"/>
    <property type="molecule type" value="Genomic_DNA"/>
</dbReference>
<evidence type="ECO:0000313" key="3">
    <source>
        <dbReference type="EMBL" id="MBG6121414.1"/>
    </source>
</evidence>
<reference evidence="3" key="1">
    <citation type="submission" date="2020-11" db="EMBL/GenBank/DDBJ databases">
        <title>Sequencing the genomes of 1000 actinobacteria strains.</title>
        <authorList>
            <person name="Klenk H.-P."/>
        </authorList>
    </citation>
    <scope>NUCLEOTIDE SEQUENCE</scope>
    <source>
        <strain evidence="3">DSM 45632</strain>
    </source>
</reference>
<protein>
    <submittedName>
        <fullName evidence="3">Ca2+/Na+ antiporter</fullName>
    </submittedName>
</protein>
<feature type="region of interest" description="Disordered" evidence="1">
    <location>
        <begin position="89"/>
        <end position="216"/>
    </location>
</feature>
<keyword evidence="2" id="KW-1133">Transmembrane helix</keyword>
<keyword evidence="4" id="KW-1185">Reference proteome</keyword>
<evidence type="ECO:0000256" key="2">
    <source>
        <dbReference type="SAM" id="Phobius"/>
    </source>
</evidence>
<feature type="transmembrane region" description="Helical" evidence="2">
    <location>
        <begin position="6"/>
        <end position="28"/>
    </location>
</feature>
<evidence type="ECO:0000313" key="4">
    <source>
        <dbReference type="Proteomes" id="UP000658613"/>
    </source>
</evidence>
<gene>
    <name evidence="3" type="ORF">IW254_000383</name>
</gene>
<feature type="transmembrane region" description="Helical" evidence="2">
    <location>
        <begin position="63"/>
        <end position="84"/>
    </location>
</feature>
<dbReference type="RefSeq" id="WP_196823979.1">
    <property type="nucleotide sequence ID" value="NZ_CP046980.1"/>
</dbReference>
<comment type="caution">
    <text evidence="3">The sequence shown here is derived from an EMBL/GenBank/DDBJ whole genome shotgun (WGS) entry which is preliminary data.</text>
</comment>
<proteinExistence type="predicted"/>
<feature type="compositionally biased region" description="Basic residues" evidence="1">
    <location>
        <begin position="99"/>
        <end position="111"/>
    </location>
</feature>
<dbReference type="Proteomes" id="UP000658613">
    <property type="component" value="Unassembled WGS sequence"/>
</dbReference>